<organism evidence="2 3">
    <name type="scientific">Saguinus oedipus</name>
    <name type="common">Cotton-top tamarin</name>
    <name type="synonym">Oedipomidas oedipus</name>
    <dbReference type="NCBI Taxonomy" id="9490"/>
    <lineage>
        <taxon>Eukaryota</taxon>
        <taxon>Metazoa</taxon>
        <taxon>Chordata</taxon>
        <taxon>Craniata</taxon>
        <taxon>Vertebrata</taxon>
        <taxon>Euteleostomi</taxon>
        <taxon>Mammalia</taxon>
        <taxon>Eutheria</taxon>
        <taxon>Euarchontoglires</taxon>
        <taxon>Primates</taxon>
        <taxon>Haplorrhini</taxon>
        <taxon>Platyrrhini</taxon>
        <taxon>Cebidae</taxon>
        <taxon>Callitrichinae</taxon>
        <taxon>Saguinus</taxon>
    </lineage>
</organism>
<gene>
    <name evidence="2" type="primary">OGFRL1_1</name>
    <name evidence="2" type="ORF">P7K49_008193</name>
</gene>
<evidence type="ECO:0000313" key="3">
    <source>
        <dbReference type="Proteomes" id="UP001266305"/>
    </source>
</evidence>
<protein>
    <submittedName>
        <fullName evidence="2">Opioid growth factor receptor-like protein 1</fullName>
    </submittedName>
</protein>
<sequence>MGNLLGGVSFREPTTVEDCDSTWQTDSEPEPEDPGPGGGSEGPGQEPEQPAQPPERAGGRPSASPTPDEDAEAAGAEQ</sequence>
<name>A0ABQ9VX25_SAGOE</name>
<comment type="caution">
    <text evidence="2">The sequence shown here is derived from an EMBL/GenBank/DDBJ whole genome shotgun (WGS) entry which is preliminary data.</text>
</comment>
<keyword evidence="3" id="KW-1185">Reference proteome</keyword>
<evidence type="ECO:0000313" key="2">
    <source>
        <dbReference type="EMBL" id="KAK2113927.1"/>
    </source>
</evidence>
<feature type="non-terminal residue" evidence="2">
    <location>
        <position position="78"/>
    </location>
</feature>
<accession>A0ABQ9VX25</accession>
<evidence type="ECO:0000256" key="1">
    <source>
        <dbReference type="SAM" id="MobiDB-lite"/>
    </source>
</evidence>
<reference evidence="2 3" key="1">
    <citation type="submission" date="2023-05" db="EMBL/GenBank/DDBJ databases">
        <title>B98-5 Cell Line De Novo Hybrid Assembly: An Optical Mapping Approach.</title>
        <authorList>
            <person name="Kananen K."/>
            <person name="Auerbach J.A."/>
            <person name="Kautto E."/>
            <person name="Blachly J.S."/>
        </authorList>
    </citation>
    <scope>NUCLEOTIDE SEQUENCE [LARGE SCALE GENOMIC DNA]</scope>
    <source>
        <strain evidence="2">B95-8</strain>
        <tissue evidence="2">Cell line</tissue>
    </source>
</reference>
<proteinExistence type="predicted"/>
<feature type="region of interest" description="Disordered" evidence="1">
    <location>
        <begin position="1"/>
        <end position="78"/>
    </location>
</feature>
<dbReference type="Proteomes" id="UP001266305">
    <property type="component" value="Unassembled WGS sequence"/>
</dbReference>
<dbReference type="EMBL" id="JASSZA010000004">
    <property type="protein sequence ID" value="KAK2113927.1"/>
    <property type="molecule type" value="Genomic_DNA"/>
</dbReference>